<dbReference type="AlphaFoldDB" id="A0A7G7G9E6"/>
<name>A0A7G7G9E6_9BACT</name>
<gene>
    <name evidence="1" type="ORF">HUW51_14010</name>
</gene>
<keyword evidence="2" id="KW-1185">Reference proteome</keyword>
<proteinExistence type="predicted"/>
<dbReference type="EMBL" id="CP055156">
    <property type="protein sequence ID" value="QNF33780.1"/>
    <property type="molecule type" value="Genomic_DNA"/>
</dbReference>
<reference evidence="1 2" key="1">
    <citation type="journal article" date="2018" name="Int. J. Syst. Evol. Microbiol.">
        <title>Adhaeribacter swui sp. nov., isolated from wet mud.</title>
        <authorList>
            <person name="Kim D.U."/>
            <person name="Kim K.W."/>
            <person name="Kang M.S."/>
            <person name="Kim J.Y."/>
            <person name="Jang J.H."/>
            <person name="Kim M.K."/>
        </authorList>
    </citation>
    <scope>NUCLEOTIDE SEQUENCE [LARGE SCALE GENOMIC DNA]</scope>
    <source>
        <strain evidence="1 2">KCTC 52873</strain>
    </source>
</reference>
<accession>A0A7G7G9E6</accession>
<sequence length="199" mass="23609">MPAININKGLKKDWSLNFKWESRQAKLPDDLENGEGSRFKYVLSDFSLTLSKKVGLNNSLAAGYLMRIEDNRFIQRATQQFTIVKGYSFFRLAHRFTTDQTFDPESPTEYRIRYRITPEFPLSGQSIDPKEFYFKFNNEYLNSFQGKSYDLELRFIPLLGYEFTDTSKLEFGLDYRVNSFLNNATNQHYWINLSWYLKI</sequence>
<dbReference type="Proteomes" id="UP000515237">
    <property type="component" value="Chromosome"/>
</dbReference>
<dbReference type="KEGG" id="aswu:HUW51_14010"/>
<protein>
    <submittedName>
        <fullName evidence="1">DUF2490 domain-containing protein</fullName>
    </submittedName>
</protein>
<dbReference type="Pfam" id="PF10677">
    <property type="entry name" value="DUF2490"/>
    <property type="match status" value="1"/>
</dbReference>
<evidence type="ECO:0000313" key="2">
    <source>
        <dbReference type="Proteomes" id="UP000515237"/>
    </source>
</evidence>
<dbReference type="InterPro" id="IPR019619">
    <property type="entry name" value="DUF2490"/>
</dbReference>
<evidence type="ECO:0000313" key="1">
    <source>
        <dbReference type="EMBL" id="QNF33780.1"/>
    </source>
</evidence>
<organism evidence="1 2">
    <name type="scientific">Adhaeribacter swui</name>
    <dbReference type="NCBI Taxonomy" id="2086471"/>
    <lineage>
        <taxon>Bacteria</taxon>
        <taxon>Pseudomonadati</taxon>
        <taxon>Bacteroidota</taxon>
        <taxon>Cytophagia</taxon>
        <taxon>Cytophagales</taxon>
        <taxon>Hymenobacteraceae</taxon>
        <taxon>Adhaeribacter</taxon>
    </lineage>
</organism>